<feature type="transmembrane region" description="Helical" evidence="2">
    <location>
        <begin position="7"/>
        <end position="29"/>
    </location>
</feature>
<protein>
    <submittedName>
        <fullName evidence="3">Uncharacterized protein</fullName>
    </submittedName>
</protein>
<keyword evidence="2" id="KW-1133">Transmembrane helix</keyword>
<evidence type="ECO:0000313" key="4">
    <source>
        <dbReference type="Proteomes" id="UP000009026"/>
    </source>
</evidence>
<accession>A0A0H4WKJ5</accession>
<feature type="region of interest" description="Disordered" evidence="1">
    <location>
        <begin position="169"/>
        <end position="198"/>
    </location>
</feature>
<evidence type="ECO:0000256" key="1">
    <source>
        <dbReference type="SAM" id="MobiDB-lite"/>
    </source>
</evidence>
<evidence type="ECO:0000256" key="2">
    <source>
        <dbReference type="SAM" id="Phobius"/>
    </source>
</evidence>
<evidence type="ECO:0000313" key="3">
    <source>
        <dbReference type="EMBL" id="AKQ63259.1"/>
    </source>
</evidence>
<dbReference type="OrthoDB" id="5383293at2"/>
<organism evidence="3 4">
    <name type="scientific">Pseudomyxococcus hansupus</name>
    <dbReference type="NCBI Taxonomy" id="1297742"/>
    <lineage>
        <taxon>Bacteria</taxon>
        <taxon>Pseudomonadati</taxon>
        <taxon>Myxococcota</taxon>
        <taxon>Myxococcia</taxon>
        <taxon>Myxococcales</taxon>
        <taxon>Cystobacterineae</taxon>
        <taxon>Myxococcaceae</taxon>
        <taxon>Pseudomyxococcus</taxon>
    </lineage>
</organism>
<dbReference type="PATRIC" id="fig|1297742.4.peg.178"/>
<dbReference type="EMBL" id="CP012109">
    <property type="protein sequence ID" value="AKQ63259.1"/>
    <property type="molecule type" value="Genomic_DNA"/>
</dbReference>
<dbReference type="STRING" id="1297742.A176_000171"/>
<proteinExistence type="predicted"/>
<keyword evidence="4" id="KW-1185">Reference proteome</keyword>
<dbReference type="AlphaFoldDB" id="A0A0H4WKJ5"/>
<keyword evidence="2" id="KW-0472">Membrane</keyword>
<dbReference type="Proteomes" id="UP000009026">
    <property type="component" value="Chromosome"/>
</dbReference>
<name>A0A0H4WKJ5_9BACT</name>
<sequence>MRAQGDIAGVVLGIVMVGAGASLLVPKWALSRDTATPSVAHVTPPKESIAAPRFHAEPAKDAPSGTVQVAGPRTTSPDWEQFAARALIPLTPDELAVLREERVDDLAALVARTERAFMEATPQTRAERERRYLAALNVAAKLATPPEPSAADARAKDVDARYRRALEREREKWRTLSPEEQARQHDAFKEAFFQKEER</sequence>
<dbReference type="KEGG" id="mym:A176_000171"/>
<feature type="compositionally biased region" description="Basic and acidic residues" evidence="1">
    <location>
        <begin position="180"/>
        <end position="198"/>
    </location>
</feature>
<dbReference type="RefSeq" id="WP_002633389.1">
    <property type="nucleotide sequence ID" value="NZ_CP012109.1"/>
</dbReference>
<reference evidence="3 4" key="1">
    <citation type="journal article" date="2016" name="PLoS ONE">
        <title>Complete Genome Sequence and Comparative Genomics of a Novel Myxobacterium Myxococcus hansupus.</title>
        <authorList>
            <person name="Sharma G."/>
            <person name="Narwani T."/>
            <person name="Subramanian S."/>
        </authorList>
    </citation>
    <scope>NUCLEOTIDE SEQUENCE [LARGE SCALE GENOMIC DNA]</scope>
    <source>
        <strain evidence="4">mixupus</strain>
    </source>
</reference>
<gene>
    <name evidence="3" type="ORF">A176_000171</name>
</gene>
<keyword evidence="2" id="KW-0812">Transmembrane</keyword>